<dbReference type="Gene3D" id="1.10.510.10">
    <property type="entry name" value="Transferase(Phosphotransferase) domain 1"/>
    <property type="match status" value="1"/>
</dbReference>
<keyword evidence="2" id="KW-0547">Nucleotide-binding</keyword>
<evidence type="ECO:0000256" key="4">
    <source>
        <dbReference type="ARBA" id="ARBA00022840"/>
    </source>
</evidence>
<feature type="compositionally biased region" description="Polar residues" evidence="5">
    <location>
        <begin position="224"/>
        <end position="234"/>
    </location>
</feature>
<dbReference type="PROSITE" id="PS50801">
    <property type="entry name" value="STAS"/>
    <property type="match status" value="1"/>
</dbReference>
<feature type="domain" description="STAS" evidence="7">
    <location>
        <begin position="10"/>
        <end position="111"/>
    </location>
</feature>
<dbReference type="PANTHER" id="PTHR43289:SF6">
    <property type="entry name" value="SERINE_THREONINE-PROTEIN KINASE NEKL-3"/>
    <property type="match status" value="1"/>
</dbReference>
<dbReference type="SMART" id="SM00220">
    <property type="entry name" value="S_TKc"/>
    <property type="match status" value="1"/>
</dbReference>
<dbReference type="Proteomes" id="UP000326354">
    <property type="component" value="Chromosome"/>
</dbReference>
<dbReference type="InterPro" id="IPR011009">
    <property type="entry name" value="Kinase-like_dom_sf"/>
</dbReference>
<gene>
    <name evidence="8" type="ORF">UABAM_06558</name>
</gene>
<dbReference type="KEGG" id="uam:UABAM_06558"/>
<dbReference type="PANTHER" id="PTHR43289">
    <property type="entry name" value="MITOGEN-ACTIVATED PROTEIN KINASE KINASE KINASE 20-RELATED"/>
    <property type="match status" value="1"/>
</dbReference>
<evidence type="ECO:0000313" key="8">
    <source>
        <dbReference type="EMBL" id="BBM88142.1"/>
    </source>
</evidence>
<dbReference type="OrthoDB" id="6111975at2"/>
<dbReference type="SUPFAM" id="SSF56112">
    <property type="entry name" value="Protein kinase-like (PK-like)"/>
    <property type="match status" value="1"/>
</dbReference>
<feature type="domain" description="Protein kinase" evidence="6">
    <location>
        <begin position="345"/>
        <end position="614"/>
    </location>
</feature>
<accession>A0A5S9F702</accession>
<evidence type="ECO:0000256" key="2">
    <source>
        <dbReference type="ARBA" id="ARBA00022741"/>
    </source>
</evidence>
<dbReference type="Pfam" id="PF01740">
    <property type="entry name" value="STAS"/>
    <property type="match status" value="1"/>
</dbReference>
<keyword evidence="3 8" id="KW-0418">Kinase</keyword>
<dbReference type="RefSeq" id="WP_151972356.1">
    <property type="nucleotide sequence ID" value="NZ_AP019860.1"/>
</dbReference>
<dbReference type="Pfam" id="PF00069">
    <property type="entry name" value="Pkinase"/>
    <property type="match status" value="1"/>
</dbReference>
<keyword evidence="9" id="KW-1185">Reference proteome</keyword>
<evidence type="ECO:0000259" key="7">
    <source>
        <dbReference type="PROSITE" id="PS50801"/>
    </source>
</evidence>
<dbReference type="CDD" id="cd07043">
    <property type="entry name" value="STAS_anti-anti-sigma_factors"/>
    <property type="match status" value="1"/>
</dbReference>
<dbReference type="Gene3D" id="3.30.750.24">
    <property type="entry name" value="STAS domain"/>
    <property type="match status" value="1"/>
</dbReference>
<organism evidence="8 9">
    <name type="scientific">Uabimicrobium amorphum</name>
    <dbReference type="NCBI Taxonomy" id="2596890"/>
    <lineage>
        <taxon>Bacteria</taxon>
        <taxon>Pseudomonadati</taxon>
        <taxon>Planctomycetota</taxon>
        <taxon>Candidatus Uabimicrobiia</taxon>
        <taxon>Candidatus Uabimicrobiales</taxon>
        <taxon>Candidatus Uabimicrobiaceae</taxon>
        <taxon>Candidatus Uabimicrobium</taxon>
    </lineage>
</organism>
<name>A0A5S9F702_UABAM</name>
<dbReference type="InterPro" id="IPR002645">
    <property type="entry name" value="STAS_dom"/>
</dbReference>
<evidence type="ECO:0000256" key="1">
    <source>
        <dbReference type="ARBA" id="ARBA00022679"/>
    </source>
</evidence>
<proteinExistence type="predicted"/>
<dbReference type="AlphaFoldDB" id="A0A5S9F702"/>
<evidence type="ECO:0000259" key="6">
    <source>
        <dbReference type="PROSITE" id="PS50011"/>
    </source>
</evidence>
<reference evidence="8 9" key="1">
    <citation type="submission" date="2019-08" db="EMBL/GenBank/DDBJ databases">
        <title>Complete genome sequence of Candidatus Uab amorphum.</title>
        <authorList>
            <person name="Shiratori T."/>
            <person name="Suzuki S."/>
            <person name="Kakizawa Y."/>
            <person name="Ishida K."/>
        </authorList>
    </citation>
    <scope>NUCLEOTIDE SEQUENCE [LARGE SCALE GENOMIC DNA]</scope>
    <source>
        <strain evidence="8 9">SRT547</strain>
    </source>
</reference>
<protein>
    <submittedName>
        <fullName evidence="8">Protein kinase</fullName>
    </submittedName>
</protein>
<dbReference type="Gene3D" id="3.30.200.20">
    <property type="entry name" value="Phosphorylase Kinase, domain 1"/>
    <property type="match status" value="1"/>
</dbReference>
<sequence length="636" mass="69594">MKINTQDIQNNIKLITLEGHIDENTISLVQDTFNSLFSQNSSKIVCNMQGVEHISAPVLKNFLENVQGARNRGGDLKLLNVQASLQGIFRYAGFNDESVFCNNVQVAVQQIEQSAQARYDSNQEDPFGATIQTSNSGFAQPANDVYAPTIQGGQSPLQNRNQSSVQDPYGATIQMTGSPLQNRNKGNQADDPYGATIQMTGSPLQNRNKGNQSAQADDPYGATIQMTGSPLQNRNKPEPKSEELYGATISLDESPVKGLSSAAPQPKVQHSVDDLTNASFTAESGEQDLSFLSDDGASAAANQTPQIPAIEANPAPIAIEPTVTADSQFTGTQQDTKVFKYEITYKIADKIAEGHMGKLYRGEEISACGFNKPVALKYLKTHFSKQSYLEILTNEIRRASLITHQNIAQVHKLVALGNYYFVVMEHVDGVNLATMLDKLRQNNRLLPPHLASLIVYNICRALAYANRKIDSSGTIIDIIHGEITPQNVIISKDLDIKLVGLGVSKASNLIRHQENPSFALGFTHMAPEVKQSGIPSKSGDIFSLGVLFYELLTNQKPYTAEQINNQSNEIVFPSRINAKATDIVDGLVLRCLGANPASRWKDFEDLGLQLEESLQDKGFSLTQASLKKFLEINSIF</sequence>
<evidence type="ECO:0000313" key="9">
    <source>
        <dbReference type="Proteomes" id="UP000326354"/>
    </source>
</evidence>
<dbReference type="SUPFAM" id="SSF52091">
    <property type="entry name" value="SpoIIaa-like"/>
    <property type="match status" value="1"/>
</dbReference>
<dbReference type="GO" id="GO:0005524">
    <property type="term" value="F:ATP binding"/>
    <property type="evidence" value="ECO:0007669"/>
    <property type="project" value="UniProtKB-KW"/>
</dbReference>
<evidence type="ECO:0000256" key="5">
    <source>
        <dbReference type="SAM" id="MobiDB-lite"/>
    </source>
</evidence>
<feature type="region of interest" description="Disordered" evidence="5">
    <location>
        <begin position="117"/>
        <end position="240"/>
    </location>
</feature>
<keyword evidence="1" id="KW-0808">Transferase</keyword>
<feature type="compositionally biased region" description="Polar residues" evidence="5">
    <location>
        <begin position="151"/>
        <end position="166"/>
    </location>
</feature>
<keyword evidence="4" id="KW-0067">ATP-binding</keyword>
<dbReference type="PROSITE" id="PS50011">
    <property type="entry name" value="PROTEIN_KINASE_DOM"/>
    <property type="match status" value="1"/>
</dbReference>
<dbReference type="CDD" id="cd14014">
    <property type="entry name" value="STKc_PknB_like"/>
    <property type="match status" value="1"/>
</dbReference>
<feature type="compositionally biased region" description="Polar residues" evidence="5">
    <location>
        <begin position="197"/>
        <end position="215"/>
    </location>
</feature>
<dbReference type="InterPro" id="IPR036513">
    <property type="entry name" value="STAS_dom_sf"/>
</dbReference>
<dbReference type="GO" id="GO:0004674">
    <property type="term" value="F:protein serine/threonine kinase activity"/>
    <property type="evidence" value="ECO:0007669"/>
    <property type="project" value="TreeGrafter"/>
</dbReference>
<feature type="compositionally biased region" description="Polar residues" evidence="5">
    <location>
        <begin position="173"/>
        <end position="187"/>
    </location>
</feature>
<dbReference type="EMBL" id="AP019860">
    <property type="protein sequence ID" value="BBM88142.1"/>
    <property type="molecule type" value="Genomic_DNA"/>
</dbReference>
<evidence type="ECO:0000256" key="3">
    <source>
        <dbReference type="ARBA" id="ARBA00022777"/>
    </source>
</evidence>
<dbReference type="InterPro" id="IPR000719">
    <property type="entry name" value="Prot_kinase_dom"/>
</dbReference>